<dbReference type="InterPro" id="IPR051691">
    <property type="entry name" value="Metab_Enz_Cyan_OpOx_G3PDH"/>
</dbReference>
<dbReference type="OrthoDB" id="9801699at2"/>
<dbReference type="InterPro" id="IPR023753">
    <property type="entry name" value="FAD/NAD-binding_dom"/>
</dbReference>
<dbReference type="PRINTS" id="PR00368">
    <property type="entry name" value="FADPNR"/>
</dbReference>
<dbReference type="AlphaFoldDB" id="A0A1H0PKX9"/>
<dbReference type="RefSeq" id="WP_092221779.1">
    <property type="nucleotide sequence ID" value="NZ_FNJI01000009.1"/>
</dbReference>
<dbReference type="Pfam" id="PF07992">
    <property type="entry name" value="Pyr_redox_2"/>
    <property type="match status" value="1"/>
</dbReference>
<dbReference type="InterPro" id="IPR041854">
    <property type="entry name" value="BFD-like_2Fe2S-bd_dom_sf"/>
</dbReference>
<dbReference type="EMBL" id="FNJI01000009">
    <property type="protein sequence ID" value="SDP05256.1"/>
    <property type="molecule type" value="Genomic_DNA"/>
</dbReference>
<evidence type="ECO:0000259" key="2">
    <source>
        <dbReference type="Pfam" id="PF07992"/>
    </source>
</evidence>
<accession>A0A1H0PKX9</accession>
<dbReference type="GO" id="GO:0016491">
    <property type="term" value="F:oxidoreductase activity"/>
    <property type="evidence" value="ECO:0007669"/>
    <property type="project" value="UniProtKB-KW"/>
</dbReference>
<dbReference type="PIRSF" id="PIRSF037495">
    <property type="entry name" value="Opine_OX_OoxA/HcnB"/>
    <property type="match status" value="1"/>
</dbReference>
<dbReference type="Gene3D" id="1.10.10.1100">
    <property type="entry name" value="BFD-like [2Fe-2S]-binding domain"/>
    <property type="match status" value="1"/>
</dbReference>
<sequence>MENQTDLIIIGGGPAGLAAACSASSCGLEVAVVDEQSSPGGQLFRNIETPLGQSLLDDGDRQRGLELVRNFRAAKIKYYPDTVVWGVEPNRVSCTDKDGARLLHGACVVIAPGAMERPVPFPGWTLPGVITAGGADILLRSGGTLTRESSDPVVLAGNGPLLLLVACHLLDNGVNIAAWLDTGCWPKRFAGGAFMSWSFLDAGYMSKGKAMAKKILGGKIPFVTGVKQIRAAGDTRVERVVYEKGGKRHEIDAACLLRHEGVIPRTHILRSMGALHRWDKVQRYWYPVTDDFGATSIDGIYLAGDANYVHGGDASIIKGTLAGIDVARKIGVITKGEAAFRSEKHLKQLRRIRIARSFLRYMFAPHPDIFGVPDETIVCRCESVTAKDIRKIAKEGNRDVNEVKLHTRCGMGPCQGRMCGTPLAEIVAAAQSTTPDKVGNLHIRQPFRPVSLENYCRVYTEEPADT</sequence>
<dbReference type="PANTHER" id="PTHR42949:SF3">
    <property type="entry name" value="ANAEROBIC GLYCEROL-3-PHOSPHATE DEHYDROGENASE SUBUNIT B"/>
    <property type="match status" value="1"/>
</dbReference>
<keyword evidence="5" id="KW-1185">Reference proteome</keyword>
<feature type="domain" description="SoxA A3" evidence="3">
    <location>
        <begin position="378"/>
        <end position="453"/>
    </location>
</feature>
<dbReference type="Gene3D" id="3.50.50.60">
    <property type="entry name" value="FAD/NAD(P)-binding domain"/>
    <property type="match status" value="3"/>
</dbReference>
<dbReference type="PANTHER" id="PTHR42949">
    <property type="entry name" value="ANAEROBIC GLYCEROL-3-PHOSPHATE DEHYDROGENASE SUBUNIT B"/>
    <property type="match status" value="1"/>
</dbReference>
<feature type="domain" description="FAD/NAD(P)-binding" evidence="2">
    <location>
        <begin position="6"/>
        <end position="313"/>
    </location>
</feature>
<dbReference type="InterPro" id="IPR041117">
    <property type="entry name" value="SoxA_A3"/>
</dbReference>
<keyword evidence="1" id="KW-0560">Oxidoreductase</keyword>
<proteinExistence type="predicted"/>
<evidence type="ECO:0000313" key="5">
    <source>
        <dbReference type="Proteomes" id="UP000199073"/>
    </source>
</evidence>
<protein>
    <submittedName>
        <fullName evidence="4">NADPH-dependent 2,4-dienoyl-CoA reductase, sulfur reductase</fullName>
    </submittedName>
</protein>
<dbReference type="SUPFAM" id="SSF51905">
    <property type="entry name" value="FAD/NAD(P)-binding domain"/>
    <property type="match status" value="1"/>
</dbReference>
<dbReference type="Proteomes" id="UP000199073">
    <property type="component" value="Unassembled WGS sequence"/>
</dbReference>
<dbReference type="InterPro" id="IPR036188">
    <property type="entry name" value="FAD/NAD-bd_sf"/>
</dbReference>
<dbReference type="PRINTS" id="PR00469">
    <property type="entry name" value="PNDRDTASEII"/>
</dbReference>
<dbReference type="CDD" id="cd19946">
    <property type="entry name" value="GlpA-like_Fer2_BFD-like"/>
    <property type="match status" value="1"/>
</dbReference>
<dbReference type="InterPro" id="IPR017224">
    <property type="entry name" value="Opine_Oxase_asu/HCN_bsu"/>
</dbReference>
<evidence type="ECO:0000313" key="4">
    <source>
        <dbReference type="EMBL" id="SDP05256.1"/>
    </source>
</evidence>
<evidence type="ECO:0000256" key="1">
    <source>
        <dbReference type="ARBA" id="ARBA00023002"/>
    </source>
</evidence>
<evidence type="ECO:0000259" key="3">
    <source>
        <dbReference type="Pfam" id="PF17806"/>
    </source>
</evidence>
<name>A0A1H0PKX9_9BACT</name>
<reference evidence="4 5" key="1">
    <citation type="submission" date="2016-10" db="EMBL/GenBank/DDBJ databases">
        <authorList>
            <person name="de Groot N.N."/>
        </authorList>
    </citation>
    <scope>NUCLEOTIDE SEQUENCE [LARGE SCALE GENOMIC DNA]</scope>
    <source>
        <strain evidence="4 5">DSM 12130</strain>
    </source>
</reference>
<dbReference type="Pfam" id="PF17806">
    <property type="entry name" value="SO_alpha_A3"/>
    <property type="match status" value="1"/>
</dbReference>
<gene>
    <name evidence="4" type="ORF">SAMN05660330_01702</name>
</gene>
<dbReference type="STRING" id="91360.SAMN05660330_01702"/>
<organism evidence="4 5">
    <name type="scientific">Desulforhopalus singaporensis</name>
    <dbReference type="NCBI Taxonomy" id="91360"/>
    <lineage>
        <taxon>Bacteria</taxon>
        <taxon>Pseudomonadati</taxon>
        <taxon>Thermodesulfobacteriota</taxon>
        <taxon>Desulfobulbia</taxon>
        <taxon>Desulfobulbales</taxon>
        <taxon>Desulfocapsaceae</taxon>
        <taxon>Desulforhopalus</taxon>
    </lineage>
</organism>